<dbReference type="Gene3D" id="2.120.10.30">
    <property type="entry name" value="TolB, C-terminal domain"/>
    <property type="match status" value="1"/>
</dbReference>
<dbReference type="GO" id="GO:0000272">
    <property type="term" value="P:polysaccharide catabolic process"/>
    <property type="evidence" value="ECO:0007669"/>
    <property type="project" value="UniProtKB-KW"/>
</dbReference>
<dbReference type="PROSITE" id="PS50853">
    <property type="entry name" value="FN3"/>
    <property type="match status" value="1"/>
</dbReference>
<dbReference type="InterPro" id="IPR003961">
    <property type="entry name" value="FN3_dom"/>
</dbReference>
<dbReference type="InterPro" id="IPR055354">
    <property type="entry name" value="DUF7507"/>
</dbReference>
<feature type="transmembrane region" description="Helical" evidence="3">
    <location>
        <begin position="1032"/>
        <end position="1050"/>
    </location>
</feature>
<evidence type="ECO:0000313" key="6">
    <source>
        <dbReference type="EMBL" id="RRJ85835.1"/>
    </source>
</evidence>
<dbReference type="CDD" id="cd00063">
    <property type="entry name" value="FN3"/>
    <property type="match status" value="1"/>
</dbReference>
<dbReference type="SUPFAM" id="SSF49265">
    <property type="entry name" value="Fibronectin type III"/>
    <property type="match status" value="1"/>
</dbReference>
<dbReference type="Proteomes" id="UP000274391">
    <property type="component" value="Unassembled WGS sequence"/>
</dbReference>
<protein>
    <recommendedName>
        <fullName evidence="5">Fibronectin type-III domain-containing protein</fullName>
    </recommendedName>
</protein>
<evidence type="ECO:0000256" key="2">
    <source>
        <dbReference type="ARBA" id="ARBA00023326"/>
    </source>
</evidence>
<keyword evidence="1" id="KW-0326">Glycosidase</keyword>
<keyword evidence="3" id="KW-0812">Transmembrane</keyword>
<dbReference type="NCBIfam" id="TIGR01451">
    <property type="entry name" value="B_ant_repeat"/>
    <property type="match status" value="1"/>
</dbReference>
<evidence type="ECO:0000256" key="3">
    <source>
        <dbReference type="SAM" id="Phobius"/>
    </source>
</evidence>
<dbReference type="SUPFAM" id="SSF63825">
    <property type="entry name" value="YWTD domain"/>
    <property type="match status" value="1"/>
</dbReference>
<evidence type="ECO:0000256" key="4">
    <source>
        <dbReference type="SAM" id="SignalP"/>
    </source>
</evidence>
<dbReference type="GO" id="GO:0016798">
    <property type="term" value="F:hydrolase activity, acting on glycosyl bonds"/>
    <property type="evidence" value="ECO:0007669"/>
    <property type="project" value="UniProtKB-KW"/>
</dbReference>
<keyword evidence="4" id="KW-0732">Signal</keyword>
<sequence length="1056" mass="108022">MLMTTRLRQVGATVLAAALIGSALTLSGGAPSAQAVTGDTGTKTSVVRVSGKAEGSGHWGVVGNVQTWSSTSGSVFNYDLEFSPTDGSLWVSDSGKAGWGTLGCWPNASPCQLGNPRVFKYDQLSTDWTLGQYLVDGNFGAASAGANAGIGANWQNIADRTSISAPFSSTTTPNITNGPRGIAFTADGQAFVVNSEGVAPWGGAPGTVKVFDASGALTDQTGWTGTWAQRENPGVMFYPVGAATTLDGNIIVTSQTSDRLVEYTPIGDVVRVIKLDLPAGSAFVGDPGYRDPYAVTVDPNNGDLIIGYNTNQAAFGSPGATTIIERRDSTGTTVKTVYRSPSLQNRSTVMAVAVHPGTGNVFGWTQTGSVIEWAPDGTQLRLWRQGDAPVSATNNPNNYFFPDLSLARGLTFDEGGRMYFTVREGTAAAKVVILGQTPVPVSEATGVRSSDGTTVELNWNIDTAAQAALENGLGGLPIKDYLVEQSSDGGATWSIAAKPSASTALNRTITGLDATLDYCFRISAWNEAGNGDWLEVCPPRAPIANPDSVTEEIGISPITIDVLANDVDGTGAAIDPATANLALVDDSDPANPVYTNTLTIAGEGTYTVVDGKIEFTPDAAVSSTTTLTPVPYAIGTGIARAESTLQVTLLKVGIALTKTGVTAEPAVVGNDVEWTLIVSNDGDVDLTNVAIDDPAIGDATIEWIWPGAEGTLLVGESATGKVTTKLTAEDIEAKLVSNSASASATTPKGQDVTAAANADVDLILPNSANPDTATGEIGGGDLTIDVLANDRDGDGNPIDPATANLVLVDNTDPANPVYVTSLTIAGEGTYTVVDGKIVFSPDAAVTSTTTLTPVIYALGEGTMRVTSTVTVTLLQVGVSITKTGVAPSPAAVDGEVVWTITVQNTGAVALSEVTVTDAAIGDATIDWTWPGEAGTLLVGESATGKVVIKLTADDIAAKLVTNTASVSGLTPGGQTVSAETSVDIALTLPVPPQETEPPVSNPVETPVATGAIPAPTAPNAAPLAVTGAGDHTAVLMGGLVLVALGGVLIARRRHQP</sequence>
<dbReference type="Pfam" id="PF24346">
    <property type="entry name" value="DUF7507"/>
    <property type="match status" value="2"/>
</dbReference>
<keyword evidence="7" id="KW-1185">Reference proteome</keyword>
<dbReference type="InterPro" id="IPR036116">
    <property type="entry name" value="FN3_sf"/>
</dbReference>
<evidence type="ECO:0000259" key="5">
    <source>
        <dbReference type="PROSITE" id="PS50853"/>
    </source>
</evidence>
<proteinExistence type="predicted"/>
<dbReference type="OrthoDB" id="4986608at2"/>
<keyword evidence="3" id="KW-0472">Membrane</keyword>
<dbReference type="InterPro" id="IPR047589">
    <property type="entry name" value="DUF11_rpt"/>
</dbReference>
<gene>
    <name evidence="6" type="ORF">EG850_11430</name>
</gene>
<dbReference type="EMBL" id="RQVS01000016">
    <property type="protein sequence ID" value="RRJ85835.1"/>
    <property type="molecule type" value="Genomic_DNA"/>
</dbReference>
<name>A0A3P3VSV6_9MICO</name>
<organism evidence="6 7">
    <name type="scientific">Gulosibacter macacae</name>
    <dbReference type="NCBI Taxonomy" id="2488791"/>
    <lineage>
        <taxon>Bacteria</taxon>
        <taxon>Bacillati</taxon>
        <taxon>Actinomycetota</taxon>
        <taxon>Actinomycetes</taxon>
        <taxon>Micrococcales</taxon>
        <taxon>Microbacteriaceae</taxon>
        <taxon>Gulosibacter</taxon>
    </lineage>
</organism>
<dbReference type="RefSeq" id="WP_124973589.1">
    <property type="nucleotide sequence ID" value="NZ_RQVS01000016.1"/>
</dbReference>
<dbReference type="InterPro" id="IPR011042">
    <property type="entry name" value="6-blade_b-propeller_TolB-like"/>
</dbReference>
<dbReference type="Gene3D" id="2.60.40.10">
    <property type="entry name" value="Immunoglobulins"/>
    <property type="match status" value="1"/>
</dbReference>
<feature type="signal peptide" evidence="4">
    <location>
        <begin position="1"/>
        <end position="35"/>
    </location>
</feature>
<keyword evidence="1" id="KW-0378">Hydrolase</keyword>
<reference evidence="6 7" key="1">
    <citation type="submission" date="2018-11" db="EMBL/GenBank/DDBJ databases">
        <title>YIM 102482-1 draft genome.</title>
        <authorList>
            <person name="Li G."/>
            <person name="Jiang Y."/>
        </authorList>
    </citation>
    <scope>NUCLEOTIDE SEQUENCE [LARGE SCALE GENOMIC DNA]</scope>
    <source>
        <strain evidence="6 7">YIM 102482-1</strain>
    </source>
</reference>
<evidence type="ECO:0000256" key="1">
    <source>
        <dbReference type="ARBA" id="ARBA00023295"/>
    </source>
</evidence>
<keyword evidence="2" id="KW-0624">Polysaccharide degradation</keyword>
<feature type="chain" id="PRO_5018078236" description="Fibronectin type-III domain-containing protein" evidence="4">
    <location>
        <begin position="36"/>
        <end position="1056"/>
    </location>
</feature>
<keyword evidence="2" id="KW-0119">Carbohydrate metabolism</keyword>
<dbReference type="InterPro" id="IPR013783">
    <property type="entry name" value="Ig-like_fold"/>
</dbReference>
<keyword evidence="3" id="KW-1133">Transmembrane helix</keyword>
<evidence type="ECO:0000313" key="7">
    <source>
        <dbReference type="Proteomes" id="UP000274391"/>
    </source>
</evidence>
<feature type="domain" description="Fibronectin type-III" evidence="5">
    <location>
        <begin position="440"/>
        <end position="544"/>
    </location>
</feature>
<accession>A0A3P3VSV6</accession>
<dbReference type="AlphaFoldDB" id="A0A3P3VSV6"/>
<comment type="caution">
    <text evidence="6">The sequence shown here is derived from an EMBL/GenBank/DDBJ whole genome shotgun (WGS) entry which is preliminary data.</text>
</comment>